<keyword evidence="6" id="KW-1185">Reference proteome</keyword>
<dbReference type="PANTHER" id="PTHR11783">
    <property type="entry name" value="SULFOTRANSFERASE SULT"/>
    <property type="match status" value="1"/>
</dbReference>
<name>A0AAV5HZF7_9ROSI</name>
<reference evidence="5 6" key="1">
    <citation type="journal article" date="2021" name="Commun. Biol.">
        <title>The genome of Shorea leprosula (Dipterocarpaceae) highlights the ecological relevance of drought in aseasonal tropical rainforests.</title>
        <authorList>
            <person name="Ng K.K.S."/>
            <person name="Kobayashi M.J."/>
            <person name="Fawcett J.A."/>
            <person name="Hatakeyama M."/>
            <person name="Paape T."/>
            <person name="Ng C.H."/>
            <person name="Ang C.C."/>
            <person name="Tnah L.H."/>
            <person name="Lee C.T."/>
            <person name="Nishiyama T."/>
            <person name="Sese J."/>
            <person name="O'Brien M.J."/>
            <person name="Copetti D."/>
            <person name="Mohd Noor M.I."/>
            <person name="Ong R.C."/>
            <person name="Putra M."/>
            <person name="Sireger I.Z."/>
            <person name="Indrioko S."/>
            <person name="Kosugi Y."/>
            <person name="Izuno A."/>
            <person name="Isagi Y."/>
            <person name="Lee S.L."/>
            <person name="Shimizu K.K."/>
        </authorList>
    </citation>
    <scope>NUCLEOTIDE SEQUENCE [LARGE SCALE GENOMIC DNA]</scope>
    <source>
        <strain evidence="5">214</strain>
    </source>
</reference>
<protein>
    <recommendedName>
        <fullName evidence="3">Sulfotransferase</fullName>
        <ecNumber evidence="3">2.8.2.-</ecNumber>
    </recommendedName>
</protein>
<accession>A0AAV5HZF7</accession>
<dbReference type="Proteomes" id="UP001054252">
    <property type="component" value="Unassembled WGS sequence"/>
</dbReference>
<keyword evidence="2 3" id="KW-0808">Transferase</keyword>
<proteinExistence type="inferred from homology"/>
<dbReference type="Pfam" id="PF00685">
    <property type="entry name" value="Sulfotransfer_1"/>
    <property type="match status" value="1"/>
</dbReference>
<dbReference type="EMBL" id="BPVZ01000005">
    <property type="protein sequence ID" value="GKU91082.1"/>
    <property type="molecule type" value="Genomic_DNA"/>
</dbReference>
<dbReference type="InterPro" id="IPR027417">
    <property type="entry name" value="P-loop_NTPase"/>
</dbReference>
<evidence type="ECO:0000256" key="2">
    <source>
        <dbReference type="ARBA" id="ARBA00022679"/>
    </source>
</evidence>
<dbReference type="SUPFAM" id="SSF52540">
    <property type="entry name" value="P-loop containing nucleoside triphosphate hydrolases"/>
    <property type="match status" value="1"/>
</dbReference>
<evidence type="ECO:0000313" key="5">
    <source>
        <dbReference type="EMBL" id="GKU91082.1"/>
    </source>
</evidence>
<dbReference type="GO" id="GO:0008146">
    <property type="term" value="F:sulfotransferase activity"/>
    <property type="evidence" value="ECO:0007669"/>
    <property type="project" value="InterPro"/>
</dbReference>
<comment type="caution">
    <text evidence="5">The sequence shown here is derived from an EMBL/GenBank/DDBJ whole genome shotgun (WGS) entry which is preliminary data.</text>
</comment>
<sequence>MEKTQLASNISNYEDQVVSLEMERIGDTISSLPTEDGWRTLKPLCLYQGFWCFPYYAESIILGQKYYKAEPSDIFVCSAPKSGTTWLKALTFSIVTRTRFNSSSNPLLFQSPHTCMPSFHRSFSKKLDIREPGLPLIASHTPYASLPKSVKDSDCKIVYICRDPRDAFVSLFHYIAKVRPKENEPISLEEAFELYCEGKSLFGPFWDNILGYWRASVERPRKVLFLKYEDMMKDTTLNVKKLAEFVGYPFSLEEEQQGMVQKIIEMCSFEFMSNLEVNKNGISRLATNVENNVFFRKGKVGDWKNHLTPEMANRLDNIIEQKLIGSGLTFNP</sequence>
<organism evidence="5 6">
    <name type="scientific">Rubroshorea leprosula</name>
    <dbReference type="NCBI Taxonomy" id="152421"/>
    <lineage>
        <taxon>Eukaryota</taxon>
        <taxon>Viridiplantae</taxon>
        <taxon>Streptophyta</taxon>
        <taxon>Embryophyta</taxon>
        <taxon>Tracheophyta</taxon>
        <taxon>Spermatophyta</taxon>
        <taxon>Magnoliopsida</taxon>
        <taxon>eudicotyledons</taxon>
        <taxon>Gunneridae</taxon>
        <taxon>Pentapetalae</taxon>
        <taxon>rosids</taxon>
        <taxon>malvids</taxon>
        <taxon>Malvales</taxon>
        <taxon>Dipterocarpaceae</taxon>
        <taxon>Rubroshorea</taxon>
    </lineage>
</organism>
<evidence type="ECO:0000256" key="3">
    <source>
        <dbReference type="RuleBase" id="RU361155"/>
    </source>
</evidence>
<evidence type="ECO:0000259" key="4">
    <source>
        <dbReference type="Pfam" id="PF00685"/>
    </source>
</evidence>
<feature type="domain" description="Sulfotransferase" evidence="4">
    <location>
        <begin position="71"/>
        <end position="326"/>
    </location>
</feature>
<dbReference type="EC" id="2.8.2.-" evidence="3"/>
<gene>
    <name evidence="5" type="ORF">SLEP1_g5003</name>
</gene>
<dbReference type="AlphaFoldDB" id="A0AAV5HZF7"/>
<evidence type="ECO:0000313" key="6">
    <source>
        <dbReference type="Proteomes" id="UP001054252"/>
    </source>
</evidence>
<dbReference type="InterPro" id="IPR000863">
    <property type="entry name" value="Sulfotransferase_dom"/>
</dbReference>
<dbReference type="Gene3D" id="3.40.50.300">
    <property type="entry name" value="P-loop containing nucleotide triphosphate hydrolases"/>
    <property type="match status" value="1"/>
</dbReference>
<comment type="similarity">
    <text evidence="1 3">Belongs to the sulfotransferase 1 family.</text>
</comment>
<evidence type="ECO:0000256" key="1">
    <source>
        <dbReference type="ARBA" id="ARBA00005771"/>
    </source>
</evidence>